<dbReference type="Pfam" id="PF00092">
    <property type="entry name" value="VWA"/>
    <property type="match status" value="1"/>
</dbReference>
<organism evidence="1 2">
    <name type="scientific">Owenia fusiformis</name>
    <name type="common">Polychaete worm</name>
    <dbReference type="NCBI Taxonomy" id="6347"/>
    <lineage>
        <taxon>Eukaryota</taxon>
        <taxon>Metazoa</taxon>
        <taxon>Spiralia</taxon>
        <taxon>Lophotrochozoa</taxon>
        <taxon>Annelida</taxon>
        <taxon>Polychaeta</taxon>
        <taxon>Sedentaria</taxon>
        <taxon>Canalipalpata</taxon>
        <taxon>Sabellida</taxon>
        <taxon>Oweniida</taxon>
        <taxon>Oweniidae</taxon>
        <taxon>Owenia</taxon>
    </lineage>
</organism>
<dbReference type="SMART" id="SM00609">
    <property type="entry name" value="VIT"/>
    <property type="match status" value="1"/>
</dbReference>
<dbReference type="Proteomes" id="UP000749559">
    <property type="component" value="Unassembled WGS sequence"/>
</dbReference>
<dbReference type="OrthoDB" id="299997at2759"/>
<dbReference type="AlphaFoldDB" id="A0A8J1U6R0"/>
<gene>
    <name evidence="1" type="ORF">OFUS_LOCUS19386</name>
</gene>
<dbReference type="SMART" id="SM00327">
    <property type="entry name" value="VWA"/>
    <property type="match status" value="1"/>
</dbReference>
<reference evidence="1" key="1">
    <citation type="submission" date="2022-03" db="EMBL/GenBank/DDBJ databases">
        <authorList>
            <person name="Martin C."/>
        </authorList>
    </citation>
    <scope>NUCLEOTIDE SEQUENCE</scope>
</reference>
<dbReference type="SUPFAM" id="SSF53300">
    <property type="entry name" value="vWA-like"/>
    <property type="match status" value="1"/>
</dbReference>
<accession>A0A8J1U6R0</accession>
<dbReference type="InterPro" id="IPR002035">
    <property type="entry name" value="VWF_A"/>
</dbReference>
<protein>
    <submittedName>
        <fullName evidence="1">Uncharacterized protein</fullName>
    </submittedName>
</protein>
<keyword evidence="2" id="KW-1185">Reference proteome</keyword>
<dbReference type="InterPro" id="IPR036465">
    <property type="entry name" value="vWFA_dom_sf"/>
</dbReference>
<sequence>MYFLKKNDMFALVAIAILLITLQTVDGYSDTRTYYVVSQIQARLAKTTIESEIKNTGEQENEIRFTVQIPEEAIITNYTILNGGTLTVPSVLSRAAAEALYNSSASSVQATTSVSQTAETGNQLFSLAVVVANESSATFTLSYQQQLRYTDRSYSVDYSIRPDDPVEDLTIDVYVYEPEGITSINATAPALKYSTNNRLTTTTIECENVTHLHYNSSGSNQGNNGYEGDFGVSYEINHEKAPGGVIFAQDGYFVHLYSSIQNLGAINKNVLFILDISASMASSYNGVSRMQNAREAMIAILDVLREGDNFDIILFDHLIEHWQGQLVQVNTSNIQAGKDYINTTAHARGNTNINDALITGIDIMNAINGTEADKVPIIVFITDGNPSSGEKNKDTIRSNVRTKAAGGLSIYSIAIGSGIDSEFLDALSLENKGTALVISSGADISSQLQSFFDTINSPLLSNIQFNYTLDVNETTNKAFAIQFEDTEMVVAGKYTNEPISASVNGFDGSSTIERAAIEITSNSTANCADLPATVTFPISNLPETLWSQMEVLQLLNEALIETNATQKAILEERALTVALKYNMVTAVTSAIVTDNPGMPNYEFDGGTIRTTVAPTSQATNGGDTNETVAGITTTFPNWGIRNSASSISTEKLLFIVSLFLMRVYILLL</sequence>
<dbReference type="PANTHER" id="PTHR10338:SF108">
    <property type="entry name" value="INTER-ALPHA-TRYPSIN INHIBITOR HEAVY CHAIN H4-LIKE PROTEIN"/>
    <property type="match status" value="1"/>
</dbReference>
<dbReference type="InterPro" id="IPR013694">
    <property type="entry name" value="VIT"/>
</dbReference>
<dbReference type="Gene3D" id="3.40.50.410">
    <property type="entry name" value="von Willebrand factor, type A domain"/>
    <property type="match status" value="1"/>
</dbReference>
<evidence type="ECO:0000313" key="2">
    <source>
        <dbReference type="Proteomes" id="UP000749559"/>
    </source>
</evidence>
<dbReference type="Pfam" id="PF08487">
    <property type="entry name" value="VIT"/>
    <property type="match status" value="1"/>
</dbReference>
<dbReference type="InterPro" id="IPR050934">
    <property type="entry name" value="ITIH"/>
</dbReference>
<dbReference type="PROSITE" id="PS51468">
    <property type="entry name" value="VIT"/>
    <property type="match status" value="1"/>
</dbReference>
<evidence type="ECO:0000313" key="1">
    <source>
        <dbReference type="EMBL" id="CAH1794741.1"/>
    </source>
</evidence>
<dbReference type="PROSITE" id="PS50234">
    <property type="entry name" value="VWFA"/>
    <property type="match status" value="1"/>
</dbReference>
<dbReference type="PANTHER" id="PTHR10338">
    <property type="entry name" value="INTER-ALPHA-TRYPSIN INHIBITOR HEAVY CHAIN FAMILY MEMBER"/>
    <property type="match status" value="1"/>
</dbReference>
<proteinExistence type="predicted"/>
<comment type="caution">
    <text evidence="1">The sequence shown here is derived from an EMBL/GenBank/DDBJ whole genome shotgun (WGS) entry which is preliminary data.</text>
</comment>
<name>A0A8J1U6R0_OWEFU</name>
<dbReference type="EMBL" id="CAIIXF020000009">
    <property type="protein sequence ID" value="CAH1794741.1"/>
    <property type="molecule type" value="Genomic_DNA"/>
</dbReference>